<feature type="compositionally biased region" description="Basic and acidic residues" evidence="1">
    <location>
        <begin position="65"/>
        <end position="76"/>
    </location>
</feature>
<evidence type="ECO:0000313" key="3">
    <source>
        <dbReference type="Proteomes" id="UP000252008"/>
    </source>
</evidence>
<feature type="region of interest" description="Disordered" evidence="1">
    <location>
        <begin position="1"/>
        <end position="76"/>
    </location>
</feature>
<gene>
    <name evidence="2" type="ORF">MPP7335_05843</name>
</gene>
<protein>
    <submittedName>
        <fullName evidence="2">Uncharacterized protein</fullName>
    </submittedName>
</protein>
<evidence type="ECO:0000256" key="1">
    <source>
        <dbReference type="SAM" id="MobiDB-lite"/>
    </source>
</evidence>
<dbReference type="Proteomes" id="UP000252008">
    <property type="component" value="Unassembled WGS sequence"/>
</dbReference>
<proteinExistence type="predicted"/>
<dbReference type="EMBL" id="UEGS01000004">
    <property type="protein sequence ID" value="SSA20689.1"/>
    <property type="molecule type" value="Genomic_DNA"/>
</dbReference>
<keyword evidence="3" id="KW-1185">Reference proteome</keyword>
<organism evidence="2 3">
    <name type="scientific">Mycolicibacterium parafortuitum</name>
    <name type="common">Mycobacterium parafortuitum</name>
    <dbReference type="NCBI Taxonomy" id="39692"/>
    <lineage>
        <taxon>Bacteria</taxon>
        <taxon>Bacillati</taxon>
        <taxon>Actinomycetota</taxon>
        <taxon>Actinomycetes</taxon>
        <taxon>Mycobacteriales</taxon>
        <taxon>Mycobacteriaceae</taxon>
        <taxon>Mycolicibacterium</taxon>
    </lineage>
</organism>
<reference evidence="2 3" key="1">
    <citation type="submission" date="2018-05" db="EMBL/GenBank/DDBJ databases">
        <authorList>
            <consortium name="IHU Genomes"/>
        </authorList>
    </citation>
    <scope>NUCLEOTIDE SEQUENCE [LARGE SCALE GENOMIC DNA]</scope>
    <source>
        <strain evidence="2 3">P7335</strain>
    </source>
</reference>
<dbReference type="AlphaFoldDB" id="A0A375Z5M7"/>
<accession>A0A375Z5M7</accession>
<sequence length="76" mass="7829">MASAGAGGGAMVGGGMGGMAPMHGAQAGGAGEKKRNPQLSTDEPLYVEDRPHTEQVIGVRPRRRGNPDDTRRGDTQ</sequence>
<feature type="compositionally biased region" description="Gly residues" evidence="1">
    <location>
        <begin position="1"/>
        <end position="18"/>
    </location>
</feature>
<name>A0A375Z5M7_MYCPF</name>
<evidence type="ECO:0000313" key="2">
    <source>
        <dbReference type="EMBL" id="SSA20689.1"/>
    </source>
</evidence>